<evidence type="ECO:0000256" key="4">
    <source>
        <dbReference type="ARBA" id="ARBA00022786"/>
    </source>
</evidence>
<reference evidence="11" key="1">
    <citation type="submission" date="2025-08" db="UniProtKB">
        <authorList>
            <consortium name="RefSeq"/>
        </authorList>
    </citation>
    <scope>IDENTIFICATION</scope>
</reference>
<dbReference type="GO" id="GO:0006508">
    <property type="term" value="P:proteolysis"/>
    <property type="evidence" value="ECO:0007669"/>
    <property type="project" value="UniProtKB-KW"/>
</dbReference>
<dbReference type="InterPro" id="IPR033979">
    <property type="entry name" value="MINDY_domain"/>
</dbReference>
<dbReference type="PANTHER" id="PTHR18063:SF7">
    <property type="entry name" value="UBIQUITIN CARBOXYL-TERMINAL HYDROLASE MINDY-1"/>
    <property type="match status" value="1"/>
</dbReference>
<dbReference type="GO" id="GO:0016807">
    <property type="term" value="F:cysteine-type carboxypeptidase activity"/>
    <property type="evidence" value="ECO:0007669"/>
    <property type="project" value="TreeGrafter"/>
</dbReference>
<keyword evidence="6 7" id="KW-0788">Thiol protease</keyword>
<evidence type="ECO:0000259" key="9">
    <source>
        <dbReference type="Pfam" id="PF04424"/>
    </source>
</evidence>
<evidence type="ECO:0000256" key="6">
    <source>
        <dbReference type="ARBA" id="ARBA00022807"/>
    </source>
</evidence>
<evidence type="ECO:0000256" key="1">
    <source>
        <dbReference type="ARBA" id="ARBA00000707"/>
    </source>
</evidence>
<dbReference type="RefSeq" id="XP_030620819.1">
    <property type="nucleotide sequence ID" value="XM_030764959.1"/>
</dbReference>
<dbReference type="GO" id="GO:0004843">
    <property type="term" value="F:cysteine-type deubiquitinase activity"/>
    <property type="evidence" value="ECO:0007669"/>
    <property type="project" value="UniProtKB-UniRule"/>
</dbReference>
<evidence type="ECO:0000256" key="5">
    <source>
        <dbReference type="ARBA" id="ARBA00022801"/>
    </source>
</evidence>
<dbReference type="InParanoid" id="A0A6J2UL91"/>
<dbReference type="GO" id="GO:0140934">
    <property type="term" value="F:histone deubiquitinase activity"/>
    <property type="evidence" value="ECO:0007669"/>
    <property type="project" value="UniProtKB-UniRule"/>
</dbReference>
<dbReference type="AlphaFoldDB" id="A0A6J2UL91"/>
<dbReference type="Proteomes" id="UP000504632">
    <property type="component" value="Chromosome 2"/>
</dbReference>
<feature type="domain" description="MINDY deubiquitinase" evidence="9">
    <location>
        <begin position="183"/>
        <end position="434"/>
    </location>
</feature>
<keyword evidence="5 7" id="KW-0378">Hydrolase</keyword>
<dbReference type="GeneID" id="115804488"/>
<dbReference type="EC" id="3.4.19.12" evidence="7"/>
<gene>
    <name evidence="11" type="primary">mindy1</name>
</gene>
<organism evidence="10 11">
    <name type="scientific">Chanos chanos</name>
    <name type="common">Milkfish</name>
    <name type="synonym">Mugil chanos</name>
    <dbReference type="NCBI Taxonomy" id="29144"/>
    <lineage>
        <taxon>Eukaryota</taxon>
        <taxon>Metazoa</taxon>
        <taxon>Chordata</taxon>
        <taxon>Craniata</taxon>
        <taxon>Vertebrata</taxon>
        <taxon>Euteleostomi</taxon>
        <taxon>Actinopterygii</taxon>
        <taxon>Neopterygii</taxon>
        <taxon>Teleostei</taxon>
        <taxon>Ostariophysi</taxon>
        <taxon>Gonorynchiformes</taxon>
        <taxon>Chanidae</taxon>
        <taxon>Chanos</taxon>
    </lineage>
</organism>
<dbReference type="GO" id="GO:0071944">
    <property type="term" value="C:cell periphery"/>
    <property type="evidence" value="ECO:0007669"/>
    <property type="project" value="TreeGrafter"/>
</dbReference>
<feature type="compositionally biased region" description="Basic and acidic residues" evidence="8">
    <location>
        <begin position="519"/>
        <end position="529"/>
    </location>
</feature>
<protein>
    <recommendedName>
        <fullName evidence="7">Ubiquitin carboxyl-terminal hydrolase</fullName>
        <ecNumber evidence="7">3.4.19.12</ecNumber>
    </recommendedName>
</protein>
<comment type="similarity">
    <text evidence="2 7">Belongs to the MINDY deubiquitinase family. FAM63 subfamily.</text>
</comment>
<sequence>MDPSLDTASKDVLAVSEEEQLGTAEIESMEIHIPTGTHNEKSQRGGATEAEGLVTVTFDVGSGSSVRDVGTPGSSVLSAAPNPCQSEEASEAQLMLQKMEVVENLLERDGSGLGETNSDSVPSLGLSESSYGISLDEQLPSSNLALDANGDPTVSAVPSRGDSALCVGATAAVPDPGPVLPLYYYIKWITWKEKKTPIITQSENGPCPLLAIMNILFLRWKAQLPPQTEVITTEDLMAHLGECVLSIKPREKAQGMELNFQQNMNDAMAVLPKLSTGLDVNVRFTGVTDFEYTPECIVFDLLNIPLYHGWLVDPQSPEMVSAVGKLSYNQLVEKIIDYKQSTDSRRVSQALVAEQFLESTATQLSYHGLCELNTTVKEGELSVFFRNNHFSTMIKHKDHLYLLVTDQGFLQEDSVVWESLHNVEGDGNFCDSEFRLCHPPQRMLAPNKSTAQQIDQDYLVAMSLQQQQTDMSDLELARQLQQAEYEHPGQQQQGVLQPSAQQTRGQLAGPHGGQRRRGDKKEDSDCAIL</sequence>
<keyword evidence="3 7" id="KW-0645">Protease</keyword>
<keyword evidence="10" id="KW-1185">Reference proteome</keyword>
<dbReference type="GO" id="GO:0036435">
    <property type="term" value="F:K48-linked polyubiquitin modification-dependent protein binding"/>
    <property type="evidence" value="ECO:0007669"/>
    <property type="project" value="UniProtKB-UniRule"/>
</dbReference>
<dbReference type="CTD" id="55793"/>
<keyword evidence="4 7" id="KW-0833">Ubl conjugation pathway</keyword>
<evidence type="ECO:0000313" key="10">
    <source>
        <dbReference type="Proteomes" id="UP000504632"/>
    </source>
</evidence>
<proteinExistence type="inferred from homology"/>
<dbReference type="InterPro" id="IPR007518">
    <property type="entry name" value="MINDY"/>
</dbReference>
<dbReference type="FunCoup" id="A0A6J2UL91">
    <property type="interactions" value="514"/>
</dbReference>
<dbReference type="OrthoDB" id="10261212at2759"/>
<evidence type="ECO:0000256" key="8">
    <source>
        <dbReference type="SAM" id="MobiDB-lite"/>
    </source>
</evidence>
<accession>A0A6J2UL91</accession>
<name>A0A6J2UL91_CHACN</name>
<evidence type="ECO:0000313" key="11">
    <source>
        <dbReference type="RefSeq" id="XP_030620819.1"/>
    </source>
</evidence>
<dbReference type="GO" id="GO:0005829">
    <property type="term" value="C:cytosol"/>
    <property type="evidence" value="ECO:0007669"/>
    <property type="project" value="TreeGrafter"/>
</dbReference>
<dbReference type="GO" id="GO:1990380">
    <property type="term" value="F:K48-linked deubiquitinase activity"/>
    <property type="evidence" value="ECO:0007669"/>
    <property type="project" value="UniProtKB-UniRule"/>
</dbReference>
<feature type="compositionally biased region" description="Polar residues" evidence="8">
    <location>
        <begin position="489"/>
        <end position="505"/>
    </location>
</feature>
<feature type="region of interest" description="Disordered" evidence="8">
    <location>
        <begin position="484"/>
        <end position="529"/>
    </location>
</feature>
<evidence type="ECO:0000256" key="7">
    <source>
        <dbReference type="RuleBase" id="RU367139"/>
    </source>
</evidence>
<comment type="catalytic activity">
    <reaction evidence="1 7">
        <text>Thiol-dependent hydrolysis of ester, thioester, amide, peptide and isopeptide bonds formed by the C-terminal Gly of ubiquitin (a 76-residue protein attached to proteins as an intracellular targeting signal).</text>
        <dbReference type="EC" id="3.4.19.12"/>
    </reaction>
</comment>
<dbReference type="GO" id="GO:0071108">
    <property type="term" value="P:protein K48-linked deubiquitination"/>
    <property type="evidence" value="ECO:0007669"/>
    <property type="project" value="TreeGrafter"/>
</dbReference>
<dbReference type="PANTHER" id="PTHR18063">
    <property type="entry name" value="NF-E2 INDUCIBLE PROTEIN"/>
    <property type="match status" value="1"/>
</dbReference>
<dbReference type="Pfam" id="PF04424">
    <property type="entry name" value="MINDY_DUB"/>
    <property type="match status" value="1"/>
</dbReference>
<evidence type="ECO:0000256" key="2">
    <source>
        <dbReference type="ARBA" id="ARBA00006616"/>
    </source>
</evidence>
<comment type="function">
    <text evidence="7">Hydrolase that can specifically remove 'Lys-48'-linked conjugated ubiquitin from proteins. Has exodeubiquitinase activity and has a preference for long polyubiquitin chains. May play a regulatory role at the level of protein turnover.</text>
</comment>
<evidence type="ECO:0000256" key="3">
    <source>
        <dbReference type="ARBA" id="ARBA00022670"/>
    </source>
</evidence>